<evidence type="ECO:0000313" key="4">
    <source>
        <dbReference type="Proteomes" id="UP000322899"/>
    </source>
</evidence>
<dbReference type="Proteomes" id="UP000322899">
    <property type="component" value="Unassembled WGS sequence"/>
</dbReference>
<feature type="compositionally biased region" description="Acidic residues" evidence="1">
    <location>
        <begin position="193"/>
        <end position="205"/>
    </location>
</feature>
<feature type="compositionally biased region" description="Acidic residues" evidence="1">
    <location>
        <begin position="132"/>
        <end position="153"/>
    </location>
</feature>
<accession>A0A5A8EFX7</accession>
<keyword evidence="5" id="KW-1185">Reference proteome</keyword>
<proteinExistence type="predicted"/>
<reference evidence="4 5" key="1">
    <citation type="submission" date="2019-07" db="EMBL/GenBank/DDBJ databases">
        <title>Genomes of Cafeteria roenbergensis.</title>
        <authorList>
            <person name="Fischer M.G."/>
            <person name="Hackl T."/>
            <person name="Roman M."/>
        </authorList>
    </citation>
    <scope>NUCLEOTIDE SEQUENCE [LARGE SCALE GENOMIC DNA]</scope>
    <source>
        <strain evidence="2 5">BVI</strain>
        <strain evidence="3 4">E4-10P</strain>
    </source>
</reference>
<protein>
    <submittedName>
        <fullName evidence="3">Uncharacterized protein</fullName>
    </submittedName>
</protein>
<dbReference type="AlphaFoldDB" id="A0A5A8EFX7"/>
<comment type="caution">
    <text evidence="3">The sequence shown here is derived from an EMBL/GenBank/DDBJ whole genome shotgun (WGS) entry which is preliminary data.</text>
</comment>
<dbReference type="EMBL" id="VLTN01000020">
    <property type="protein sequence ID" value="KAA0152547.1"/>
    <property type="molecule type" value="Genomic_DNA"/>
</dbReference>
<organism evidence="3 4">
    <name type="scientific">Cafeteria roenbergensis</name>
    <name type="common">Marine flagellate</name>
    <dbReference type="NCBI Taxonomy" id="33653"/>
    <lineage>
        <taxon>Eukaryota</taxon>
        <taxon>Sar</taxon>
        <taxon>Stramenopiles</taxon>
        <taxon>Bigyra</taxon>
        <taxon>Opalozoa</taxon>
        <taxon>Bicosoecida</taxon>
        <taxon>Cafeteriaceae</taxon>
        <taxon>Cafeteria</taxon>
    </lineage>
</organism>
<evidence type="ECO:0000313" key="5">
    <source>
        <dbReference type="Proteomes" id="UP000323011"/>
    </source>
</evidence>
<dbReference type="OrthoDB" id="190541at2759"/>
<dbReference type="Proteomes" id="UP000323011">
    <property type="component" value="Unassembled WGS sequence"/>
</dbReference>
<name>A0A5A8EFX7_CAFRO</name>
<dbReference type="EMBL" id="VLTO01000020">
    <property type="protein sequence ID" value="KAA0174711.1"/>
    <property type="molecule type" value="Genomic_DNA"/>
</dbReference>
<evidence type="ECO:0000313" key="2">
    <source>
        <dbReference type="EMBL" id="KAA0152547.1"/>
    </source>
</evidence>
<evidence type="ECO:0000256" key="1">
    <source>
        <dbReference type="SAM" id="MobiDB-lite"/>
    </source>
</evidence>
<gene>
    <name evidence="3" type="ORF">FNF27_03834</name>
    <name evidence="2" type="ORF">FNF29_03774</name>
</gene>
<feature type="region of interest" description="Disordered" evidence="1">
    <location>
        <begin position="113"/>
        <end position="205"/>
    </location>
</feature>
<sequence length="205" mass="21912">MPPTSGSGRTNLQIYRDTLRLIKHIAGARSAKATALKALAAKQFRENASLRDPDAIAEARNRAEVMLSNYVLYEQSRKDSRFAAATQTGIQMPEIVEEEDGMAYEVRPEMAVTRAGSAGSDDDALESGSETEYTEVEVTDSEAEAWSTEDDSDWFTGSESESESEGAASGSSGQRRVVDLSPSKVTTVGSGAEEADEDEAGSGRA</sequence>
<dbReference type="CDD" id="cd20251">
    <property type="entry name" value="Complex1_LYR_SF"/>
    <property type="match status" value="1"/>
</dbReference>
<evidence type="ECO:0000313" key="3">
    <source>
        <dbReference type="EMBL" id="KAA0174711.1"/>
    </source>
</evidence>